<dbReference type="Gene3D" id="3.90.1010.10">
    <property type="match status" value="1"/>
</dbReference>
<dbReference type="UniPathway" id="UPA00266"/>
<reference evidence="4 5" key="1">
    <citation type="submission" date="2020-01" db="EMBL/GenBank/DDBJ databases">
        <authorList>
            <person name="Lee S.D."/>
        </authorList>
    </citation>
    <scope>NUCLEOTIDE SEQUENCE [LARGE SCALE GENOMIC DNA]</scope>
    <source>
        <strain evidence="4 5">SAP-1</strain>
    </source>
</reference>
<feature type="domain" description="Fe-S metabolism associated" evidence="3">
    <location>
        <begin position="12"/>
        <end position="132"/>
    </location>
</feature>
<comment type="function">
    <text evidence="2">Participates in cysteine desulfuration mediated by SufS. Cysteine desulfuration mobilizes sulfur from L-cysteine to yield L-alanine and constitutes an essential step in sulfur metabolism for biosynthesis of a variety of sulfur-containing biomolecules. Functions as a sulfur acceptor for SufS, by mediating the direct transfer of the sulfur atom from the S-sulfanylcysteine of SufS, an intermediate product of cysteine desulfuration process.</text>
</comment>
<evidence type="ECO:0000313" key="5">
    <source>
        <dbReference type="Proteomes" id="UP000585363"/>
    </source>
</evidence>
<evidence type="ECO:0000313" key="4">
    <source>
        <dbReference type="EMBL" id="NMP28810.1"/>
    </source>
</evidence>
<comment type="caution">
    <text evidence="4">The sequence shown here is derived from an EMBL/GenBank/DDBJ whole genome shotgun (WGS) entry which is preliminary data.</text>
</comment>
<dbReference type="NCBIfam" id="NF006792">
    <property type="entry name" value="PRK09296.1"/>
    <property type="match status" value="1"/>
</dbReference>
<gene>
    <name evidence="2 4" type="primary">sufE</name>
    <name evidence="4" type="ORF">GW590_18285</name>
</gene>
<protein>
    <recommendedName>
        <fullName evidence="2">Cysteine desulfuration protein SufE</fullName>
    </recommendedName>
</protein>
<name>A0A848MP75_9GAMM</name>
<dbReference type="RefSeq" id="WP_169404526.1">
    <property type="nucleotide sequence ID" value="NZ_JAADJU010000010.1"/>
</dbReference>
<comment type="pathway">
    <text evidence="2">Cofactor biosynthesis; iron-sulfur cluster biosynthesis.</text>
</comment>
<proteinExistence type="inferred from homology"/>
<evidence type="ECO:0000256" key="1">
    <source>
        <dbReference type="ARBA" id="ARBA00022490"/>
    </source>
</evidence>
<dbReference type="SUPFAM" id="SSF82649">
    <property type="entry name" value="SufE/NifU"/>
    <property type="match status" value="1"/>
</dbReference>
<dbReference type="Proteomes" id="UP000585363">
    <property type="component" value="Unassembled WGS sequence"/>
</dbReference>
<evidence type="ECO:0000256" key="2">
    <source>
        <dbReference type="HAMAP-Rule" id="MF_01832"/>
    </source>
</evidence>
<sequence length="138" mass="15219">MANLPDKQKLVRNFSRCPNWEEKYLYVIELGAQLAPLSAEDRQEQYLISGCQSQVWIVMHGSDNGQLTFSGDSDAAIVKGLLAIVFSLYSGLTAAEVMALDVRPFFAELELSQHLTPSRSQGLEAMIRAIRAKAAAMV</sequence>
<keyword evidence="5" id="KW-1185">Reference proteome</keyword>
<dbReference type="InterPro" id="IPR003808">
    <property type="entry name" value="Fe-S_metab-assoc_dom"/>
</dbReference>
<evidence type="ECO:0000259" key="3">
    <source>
        <dbReference type="Pfam" id="PF02657"/>
    </source>
</evidence>
<comment type="subunit">
    <text evidence="2">Homodimer. Interacts with SufS.</text>
</comment>
<dbReference type="InterPro" id="IPR023939">
    <property type="entry name" value="Cysteine_desulfuration_SufE"/>
</dbReference>
<dbReference type="EMBL" id="JAADJU010000010">
    <property type="protein sequence ID" value="NMP28810.1"/>
    <property type="molecule type" value="Genomic_DNA"/>
</dbReference>
<dbReference type="AlphaFoldDB" id="A0A848MP75"/>
<dbReference type="HAMAP" id="MF_01832">
    <property type="entry name" value="SufE"/>
    <property type="match status" value="1"/>
</dbReference>
<organism evidence="4 5">
    <name type="scientific">Rouxiella aceris</name>
    <dbReference type="NCBI Taxonomy" id="2703884"/>
    <lineage>
        <taxon>Bacteria</taxon>
        <taxon>Pseudomonadati</taxon>
        <taxon>Pseudomonadota</taxon>
        <taxon>Gammaproteobacteria</taxon>
        <taxon>Enterobacterales</taxon>
        <taxon>Yersiniaceae</taxon>
        <taxon>Rouxiella</taxon>
    </lineage>
</organism>
<comment type="similarity">
    <text evidence="2">Belongs to the SufE family.</text>
</comment>
<dbReference type="GO" id="GO:0016226">
    <property type="term" value="P:iron-sulfur cluster assembly"/>
    <property type="evidence" value="ECO:0007669"/>
    <property type="project" value="InterPro"/>
</dbReference>
<feature type="active site" description="Cysteine persulfide intermediate" evidence="2">
    <location>
        <position position="51"/>
    </location>
</feature>
<dbReference type="Pfam" id="PF02657">
    <property type="entry name" value="SufE"/>
    <property type="match status" value="1"/>
</dbReference>
<keyword evidence="1 2" id="KW-0963">Cytoplasm</keyword>
<comment type="subcellular location">
    <subcellularLocation>
        <location evidence="2">Cytoplasm</location>
    </subcellularLocation>
</comment>
<dbReference type="PANTHER" id="PTHR43597:SF3">
    <property type="entry name" value="CYSTEINE DESULFURATION PROTEIN SUFE"/>
    <property type="match status" value="1"/>
</dbReference>
<dbReference type="GO" id="GO:0006790">
    <property type="term" value="P:sulfur compound metabolic process"/>
    <property type="evidence" value="ECO:0007669"/>
    <property type="project" value="InterPro"/>
</dbReference>
<dbReference type="PANTHER" id="PTHR43597">
    <property type="entry name" value="SULFUR ACCEPTOR PROTEIN CSDE"/>
    <property type="match status" value="1"/>
</dbReference>
<dbReference type="GO" id="GO:0005737">
    <property type="term" value="C:cytoplasm"/>
    <property type="evidence" value="ECO:0007669"/>
    <property type="project" value="UniProtKB-SubCell"/>
</dbReference>
<accession>A0A848MP75</accession>
<reference evidence="4 5" key="2">
    <citation type="submission" date="2020-06" db="EMBL/GenBank/DDBJ databases">
        <title>Polyphasic characterization of a Rahnella strain isolated from tree sap.</title>
        <authorList>
            <person name="Kim I.S."/>
        </authorList>
    </citation>
    <scope>NUCLEOTIDE SEQUENCE [LARGE SCALE GENOMIC DNA]</scope>
    <source>
        <strain evidence="4 5">SAP-1</strain>
    </source>
</reference>